<feature type="domain" description="G-protein coupled receptors family 1 profile" evidence="10">
    <location>
        <begin position="48"/>
        <end position="280"/>
    </location>
</feature>
<evidence type="ECO:0000256" key="9">
    <source>
        <dbReference type="SAM" id="Phobius"/>
    </source>
</evidence>
<sequence>MNATTNHSLAVSNAISCDWTFDDQFVDKLFSVLSIILNLLTCPLTILLNTLVIIAVKTRPRLQNMHNLILASMAGTDLAVGMVAQPVFIAREISRQTGGSISMYCKLSTITLITTTLFCITSLFHLTLISVERLIAMKYTLRYNDIATKGRLTAAIALCWLLATINVTIRLTAARLTVFFVIIITPVIFYCHVSVYFVCRRHLHQMKSEQNSSEATTKFLEDRKAWKTTAIILGGLLLSFLPQALRATAQRQFSIPLLNSVEPLAFSCVMLNSILNPVIYCWRSRVIRHALLQLLGKKINNV</sequence>
<dbReference type="InterPro" id="IPR000276">
    <property type="entry name" value="GPCR_Rhodpsn"/>
</dbReference>
<dbReference type="PANTHER" id="PTHR24249:SF421">
    <property type="entry name" value="G-PROTEIN COUPLED RECEPTORS FAMILY 1 PROFILE DOMAIN-CONTAINING PROTEIN"/>
    <property type="match status" value="1"/>
</dbReference>
<feature type="transmembrane region" description="Helical" evidence="9">
    <location>
        <begin position="225"/>
        <end position="244"/>
    </location>
</feature>
<comment type="caution">
    <text evidence="11">The sequence shown here is derived from an EMBL/GenBank/DDBJ whole genome shotgun (WGS) entry which is preliminary data.</text>
</comment>
<dbReference type="InterPro" id="IPR017452">
    <property type="entry name" value="GPCR_Rhodpsn_7TM"/>
</dbReference>
<evidence type="ECO:0000256" key="3">
    <source>
        <dbReference type="ARBA" id="ARBA00022692"/>
    </source>
</evidence>
<feature type="transmembrane region" description="Helical" evidence="9">
    <location>
        <begin position="178"/>
        <end position="199"/>
    </location>
</feature>
<keyword evidence="12" id="KW-1185">Reference proteome</keyword>
<evidence type="ECO:0000259" key="10">
    <source>
        <dbReference type="PROSITE" id="PS50262"/>
    </source>
</evidence>
<reference evidence="11 12" key="1">
    <citation type="submission" date="2022-05" db="EMBL/GenBank/DDBJ databases">
        <authorList>
            <consortium name="Genoscope - CEA"/>
            <person name="William W."/>
        </authorList>
    </citation>
    <scope>NUCLEOTIDE SEQUENCE [LARGE SCALE GENOMIC DNA]</scope>
</reference>
<dbReference type="Gene3D" id="1.20.1070.10">
    <property type="entry name" value="Rhodopsin 7-helix transmembrane proteins"/>
    <property type="match status" value="2"/>
</dbReference>
<keyword evidence="2" id="KW-1003">Cell membrane</keyword>
<comment type="subcellular location">
    <subcellularLocation>
        <location evidence="1">Cell membrane</location>
        <topology evidence="1">Multi-pass membrane protein</topology>
    </subcellularLocation>
</comment>
<evidence type="ECO:0000256" key="6">
    <source>
        <dbReference type="ARBA" id="ARBA00023136"/>
    </source>
</evidence>
<feature type="transmembrane region" description="Helical" evidence="9">
    <location>
        <begin position="152"/>
        <end position="172"/>
    </location>
</feature>
<feature type="transmembrane region" description="Helical" evidence="9">
    <location>
        <begin position="264"/>
        <end position="282"/>
    </location>
</feature>
<evidence type="ECO:0000256" key="7">
    <source>
        <dbReference type="ARBA" id="ARBA00023170"/>
    </source>
</evidence>
<dbReference type="Pfam" id="PF00001">
    <property type="entry name" value="7tm_1"/>
    <property type="match status" value="1"/>
</dbReference>
<evidence type="ECO:0000256" key="2">
    <source>
        <dbReference type="ARBA" id="ARBA00022475"/>
    </source>
</evidence>
<dbReference type="PRINTS" id="PR00237">
    <property type="entry name" value="GPCRRHODOPSN"/>
</dbReference>
<protein>
    <recommendedName>
        <fullName evidence="10">G-protein coupled receptors family 1 profile domain-containing protein</fullName>
    </recommendedName>
</protein>
<evidence type="ECO:0000256" key="8">
    <source>
        <dbReference type="ARBA" id="ARBA00023224"/>
    </source>
</evidence>
<gene>
    <name evidence="11" type="ORF">PEVE_00033558</name>
</gene>
<keyword evidence="7" id="KW-0675">Receptor</keyword>
<evidence type="ECO:0000256" key="4">
    <source>
        <dbReference type="ARBA" id="ARBA00022989"/>
    </source>
</evidence>
<keyword evidence="3 9" id="KW-0812">Transmembrane</keyword>
<evidence type="ECO:0000313" key="11">
    <source>
        <dbReference type="EMBL" id="CAH3014061.1"/>
    </source>
</evidence>
<dbReference type="PROSITE" id="PS50262">
    <property type="entry name" value="G_PROTEIN_RECEP_F1_2"/>
    <property type="match status" value="1"/>
</dbReference>
<feature type="transmembrane region" description="Helical" evidence="9">
    <location>
        <begin position="109"/>
        <end position="131"/>
    </location>
</feature>
<dbReference type="CDD" id="cd00637">
    <property type="entry name" value="7tm_classA_rhodopsin-like"/>
    <property type="match status" value="1"/>
</dbReference>
<name>A0ABN8LAS5_9CNID</name>
<dbReference type="PANTHER" id="PTHR24249">
    <property type="entry name" value="HISTAMINE RECEPTOR-RELATED G-PROTEIN COUPLED RECEPTOR"/>
    <property type="match status" value="1"/>
</dbReference>
<feature type="transmembrane region" description="Helical" evidence="9">
    <location>
        <begin position="29"/>
        <end position="56"/>
    </location>
</feature>
<keyword evidence="5" id="KW-0297">G-protein coupled receptor</keyword>
<dbReference type="Proteomes" id="UP001159427">
    <property type="component" value="Unassembled WGS sequence"/>
</dbReference>
<dbReference type="EMBL" id="CALNXI010000005">
    <property type="protein sequence ID" value="CAH3014061.1"/>
    <property type="molecule type" value="Genomic_DNA"/>
</dbReference>
<evidence type="ECO:0000256" key="5">
    <source>
        <dbReference type="ARBA" id="ARBA00023040"/>
    </source>
</evidence>
<organism evidence="11 12">
    <name type="scientific">Porites evermanni</name>
    <dbReference type="NCBI Taxonomy" id="104178"/>
    <lineage>
        <taxon>Eukaryota</taxon>
        <taxon>Metazoa</taxon>
        <taxon>Cnidaria</taxon>
        <taxon>Anthozoa</taxon>
        <taxon>Hexacorallia</taxon>
        <taxon>Scleractinia</taxon>
        <taxon>Fungiina</taxon>
        <taxon>Poritidae</taxon>
        <taxon>Porites</taxon>
    </lineage>
</organism>
<keyword evidence="4 9" id="KW-1133">Transmembrane helix</keyword>
<feature type="transmembrane region" description="Helical" evidence="9">
    <location>
        <begin position="68"/>
        <end position="89"/>
    </location>
</feature>
<evidence type="ECO:0000313" key="12">
    <source>
        <dbReference type="Proteomes" id="UP001159427"/>
    </source>
</evidence>
<dbReference type="InterPro" id="IPR050569">
    <property type="entry name" value="TAAR"/>
</dbReference>
<dbReference type="SUPFAM" id="SSF81321">
    <property type="entry name" value="Family A G protein-coupled receptor-like"/>
    <property type="match status" value="1"/>
</dbReference>
<keyword evidence="8" id="KW-0807">Transducer</keyword>
<accession>A0ABN8LAS5</accession>
<proteinExistence type="predicted"/>
<evidence type="ECO:0000256" key="1">
    <source>
        <dbReference type="ARBA" id="ARBA00004651"/>
    </source>
</evidence>
<keyword evidence="6 9" id="KW-0472">Membrane</keyword>